<dbReference type="Proteomes" id="UP000054703">
    <property type="component" value="Unassembled WGS sequence"/>
</dbReference>
<dbReference type="InterPro" id="IPR047768">
    <property type="entry name" value="Tn5p-like"/>
</dbReference>
<name>A0A0W0YB83_9GAMM</name>
<proteinExistence type="predicted"/>
<reference evidence="1 2" key="1">
    <citation type="submission" date="2015-11" db="EMBL/GenBank/DDBJ databases">
        <title>Genomic analysis of 38 Legionella species identifies large and diverse effector repertoires.</title>
        <authorList>
            <person name="Burstein D."/>
            <person name="Amaro F."/>
            <person name="Zusman T."/>
            <person name="Lifshitz Z."/>
            <person name="Cohen O."/>
            <person name="Gilbert J.A."/>
            <person name="Pupko T."/>
            <person name="Shuman H.A."/>
            <person name="Segal G."/>
        </authorList>
    </citation>
    <scope>NUCLEOTIDE SEQUENCE [LARGE SCALE GENOMIC DNA]</scope>
    <source>
        <strain evidence="1 2">SC-63-C7</strain>
    </source>
</reference>
<dbReference type="PANTHER" id="PTHR37319">
    <property type="entry name" value="TRANSPOSASE"/>
    <property type="match status" value="1"/>
</dbReference>
<gene>
    <name evidence="1" type="ORF">Lsan_3491</name>
</gene>
<accession>A0A0W0YB83</accession>
<dbReference type="PANTHER" id="PTHR37319:SF1">
    <property type="entry name" value="TRANSPOSASE TN5 DIMERISATION DOMAIN-CONTAINING PROTEIN"/>
    <property type="match status" value="1"/>
</dbReference>
<organism evidence="1 2">
    <name type="scientific">Legionella santicrucis</name>
    <dbReference type="NCBI Taxonomy" id="45074"/>
    <lineage>
        <taxon>Bacteria</taxon>
        <taxon>Pseudomonadati</taxon>
        <taxon>Pseudomonadota</taxon>
        <taxon>Gammaproteobacteria</taxon>
        <taxon>Legionellales</taxon>
        <taxon>Legionellaceae</taxon>
        <taxon>Legionella</taxon>
    </lineage>
</organism>
<dbReference type="AlphaFoldDB" id="A0A0W0YB83"/>
<evidence type="ECO:0000313" key="2">
    <source>
        <dbReference type="Proteomes" id="UP000054703"/>
    </source>
</evidence>
<keyword evidence="2" id="KW-1185">Reference proteome</keyword>
<dbReference type="Gene3D" id="3.90.350.10">
    <property type="entry name" value="Transposase Inhibitor Protein From Tn5, Chain A, domain 1"/>
    <property type="match status" value="1"/>
</dbReference>
<protein>
    <submittedName>
        <fullName evidence="1">Uncharacterized protein</fullName>
    </submittedName>
</protein>
<sequence length="76" mass="8620">MAQELSTHFLVRTCVDRLIGDGKQTVADRMETAEIQGMHTIEFLDAEGTKQEVSLELKHERIQLLACLQTEKISFS</sequence>
<comment type="caution">
    <text evidence="1">The sequence shown here is derived from an EMBL/GenBank/DDBJ whole genome shotgun (WGS) entry which is preliminary data.</text>
</comment>
<evidence type="ECO:0000313" key="1">
    <source>
        <dbReference type="EMBL" id="KTD53827.1"/>
    </source>
</evidence>
<dbReference type="EMBL" id="LNYU01000090">
    <property type="protein sequence ID" value="KTD53827.1"/>
    <property type="molecule type" value="Genomic_DNA"/>
</dbReference>